<keyword evidence="1" id="KW-0732">Signal</keyword>
<dbReference type="AlphaFoldDB" id="E4X231"/>
<keyword evidence="4" id="KW-1185">Reference proteome</keyword>
<accession>E4X231</accession>
<protein>
    <submittedName>
        <fullName evidence="2">Uncharacterized protein</fullName>
    </submittedName>
</protein>
<dbReference type="EMBL" id="FN654830">
    <property type="protein sequence ID" value="CBY36725.1"/>
    <property type="molecule type" value="Genomic_DNA"/>
</dbReference>
<evidence type="ECO:0000256" key="1">
    <source>
        <dbReference type="SAM" id="SignalP"/>
    </source>
</evidence>
<dbReference type="OrthoDB" id="10363244at2759"/>
<sequence>MNFRLLAALLAASEASFDLENTPFGERIENRWNLLRRWVKENLKGHTSATKTPDNQNPKALKKIDRGEKYMMDYYKRKLAKHEDYDTYARCSGHDQAESSVPDVTDEVGTKQYALKKMNKVIADVFLEECRFNPAKSERRRAIYENLLMTIFPRWQKQCFKINPFFCDSEHCVSKEVGWGTTKCRTRKDTDEAFDAERSFGAEGTKYADKWWLNYD</sequence>
<name>E4X231_OIKDI</name>
<organism evidence="2">
    <name type="scientific">Oikopleura dioica</name>
    <name type="common">Tunicate</name>
    <dbReference type="NCBI Taxonomy" id="34765"/>
    <lineage>
        <taxon>Eukaryota</taxon>
        <taxon>Metazoa</taxon>
        <taxon>Chordata</taxon>
        <taxon>Tunicata</taxon>
        <taxon>Appendicularia</taxon>
        <taxon>Copelata</taxon>
        <taxon>Oikopleuridae</taxon>
        <taxon>Oikopleura</taxon>
    </lineage>
</organism>
<reference evidence="2" key="1">
    <citation type="journal article" date="2010" name="Science">
        <title>Plasticity of animal genome architecture unmasked by rapid evolution of a pelagic tunicate.</title>
        <authorList>
            <person name="Denoeud F."/>
            <person name="Henriet S."/>
            <person name="Mungpakdee S."/>
            <person name="Aury J.M."/>
            <person name="Da Silva C."/>
            <person name="Brinkmann H."/>
            <person name="Mikhaleva J."/>
            <person name="Olsen L.C."/>
            <person name="Jubin C."/>
            <person name="Canestro C."/>
            <person name="Bouquet J.M."/>
            <person name="Danks G."/>
            <person name="Poulain J."/>
            <person name="Campsteijn C."/>
            <person name="Adamski M."/>
            <person name="Cross I."/>
            <person name="Yadetie F."/>
            <person name="Muffato M."/>
            <person name="Louis A."/>
            <person name="Butcher S."/>
            <person name="Tsagkogeorga G."/>
            <person name="Konrad A."/>
            <person name="Singh S."/>
            <person name="Jensen M.F."/>
            <person name="Cong E.H."/>
            <person name="Eikeseth-Otteraa H."/>
            <person name="Noel B."/>
            <person name="Anthouard V."/>
            <person name="Porcel B.M."/>
            <person name="Kachouri-Lafond R."/>
            <person name="Nishino A."/>
            <person name="Ugolini M."/>
            <person name="Chourrout P."/>
            <person name="Nishida H."/>
            <person name="Aasland R."/>
            <person name="Huzurbazar S."/>
            <person name="Westhof E."/>
            <person name="Delsuc F."/>
            <person name="Lehrach H."/>
            <person name="Reinhardt R."/>
            <person name="Weissenbach J."/>
            <person name="Roy S.W."/>
            <person name="Artiguenave F."/>
            <person name="Postlethwait J.H."/>
            <person name="Manak J.R."/>
            <person name="Thompson E.M."/>
            <person name="Jaillon O."/>
            <person name="Du Pasquier L."/>
            <person name="Boudinot P."/>
            <person name="Liberles D.A."/>
            <person name="Volff J.N."/>
            <person name="Philippe H."/>
            <person name="Lenhard B."/>
            <person name="Roest Crollius H."/>
            <person name="Wincker P."/>
            <person name="Chourrout D."/>
        </authorList>
    </citation>
    <scope>NUCLEOTIDE SEQUENCE [LARGE SCALE GENOMIC DNA]</scope>
</reference>
<dbReference type="InParanoid" id="E4X231"/>
<dbReference type="EMBL" id="FN653021">
    <property type="protein sequence ID" value="CBY23500.1"/>
    <property type="molecule type" value="Genomic_DNA"/>
</dbReference>
<feature type="signal peptide" evidence="1">
    <location>
        <begin position="1"/>
        <end position="15"/>
    </location>
</feature>
<proteinExistence type="predicted"/>
<gene>
    <name evidence="2" type="ORF">GSOID_T00015944001</name>
    <name evidence="3" type="ORF">GSOID_T00029758001</name>
</gene>
<evidence type="ECO:0000313" key="2">
    <source>
        <dbReference type="EMBL" id="CBY23500.1"/>
    </source>
</evidence>
<dbReference type="Proteomes" id="UP000001307">
    <property type="component" value="Unassembled WGS sequence"/>
</dbReference>
<evidence type="ECO:0000313" key="4">
    <source>
        <dbReference type="Proteomes" id="UP000001307"/>
    </source>
</evidence>
<evidence type="ECO:0000313" key="3">
    <source>
        <dbReference type="EMBL" id="CBY36725.1"/>
    </source>
</evidence>
<feature type="chain" id="PRO_5011938282" evidence="1">
    <location>
        <begin position="16"/>
        <end position="216"/>
    </location>
</feature>
<dbReference type="Proteomes" id="UP000011014">
    <property type="component" value="Unassembled WGS sequence"/>
</dbReference>